<accession>A0A6J4LKD0</accession>
<proteinExistence type="predicted"/>
<dbReference type="AlphaFoldDB" id="A0A6J4LKD0"/>
<gene>
    <name evidence="2" type="ORF">AVDCRST_MAG07-1946</name>
</gene>
<sequence length="108" mass="10428">GRTPPGPRDLRRLARARRRPHARARAVRGEEGGGGSGPDGRADAGGVAGAWSLPAGGGAGGGQVVGGGDVGDGGGWLVGAVAVHAGPGAVRHRGHADLPAVAGGVRRR</sequence>
<dbReference type="EMBL" id="CADCUB010000101">
    <property type="protein sequence ID" value="CAA9334217.1"/>
    <property type="molecule type" value="Genomic_DNA"/>
</dbReference>
<protein>
    <submittedName>
        <fullName evidence="2">MoxR-like ATPase in aerotolerance operon</fullName>
    </submittedName>
</protein>
<reference evidence="2" key="1">
    <citation type="submission" date="2020-02" db="EMBL/GenBank/DDBJ databases">
        <authorList>
            <person name="Meier V. D."/>
        </authorList>
    </citation>
    <scope>NUCLEOTIDE SEQUENCE</scope>
    <source>
        <strain evidence="2">AVDCRST_MAG07</strain>
    </source>
</reference>
<organism evidence="2">
    <name type="scientific">uncultured Frankineae bacterium</name>
    <dbReference type="NCBI Taxonomy" id="437475"/>
    <lineage>
        <taxon>Bacteria</taxon>
        <taxon>Bacillati</taxon>
        <taxon>Actinomycetota</taxon>
        <taxon>Actinomycetes</taxon>
        <taxon>Frankiales</taxon>
        <taxon>environmental samples</taxon>
    </lineage>
</organism>
<feature type="compositionally biased region" description="Basic residues" evidence="1">
    <location>
        <begin position="13"/>
        <end position="26"/>
    </location>
</feature>
<name>A0A6J4LKD0_9ACTN</name>
<evidence type="ECO:0000256" key="1">
    <source>
        <dbReference type="SAM" id="MobiDB-lite"/>
    </source>
</evidence>
<feature type="region of interest" description="Disordered" evidence="1">
    <location>
        <begin position="1"/>
        <end position="49"/>
    </location>
</feature>
<evidence type="ECO:0000313" key="2">
    <source>
        <dbReference type="EMBL" id="CAA9334217.1"/>
    </source>
</evidence>
<feature type="non-terminal residue" evidence="2">
    <location>
        <position position="1"/>
    </location>
</feature>
<feature type="non-terminal residue" evidence="2">
    <location>
        <position position="108"/>
    </location>
</feature>